<dbReference type="Pfam" id="PF12669">
    <property type="entry name" value="FeoB_associated"/>
    <property type="match status" value="1"/>
</dbReference>
<sequence length="62" mass="6931">MVIEIIATIGIVALAFFIFIKNLKKKASGKCDCSSCTSKCARYNENNKDTTSQNNRDKNKKN</sequence>
<accession>A0ABP3UML3</accession>
<dbReference type="Proteomes" id="UP001501510">
    <property type="component" value="Unassembled WGS sequence"/>
</dbReference>
<organism evidence="2 3">
    <name type="scientific">Clostridium oceanicum</name>
    <dbReference type="NCBI Taxonomy" id="1543"/>
    <lineage>
        <taxon>Bacteria</taxon>
        <taxon>Bacillati</taxon>
        <taxon>Bacillota</taxon>
        <taxon>Clostridia</taxon>
        <taxon>Eubacteriales</taxon>
        <taxon>Clostridiaceae</taxon>
        <taxon>Clostridium</taxon>
    </lineage>
</organism>
<proteinExistence type="predicted"/>
<name>A0ABP3UML3_9CLOT</name>
<dbReference type="RefSeq" id="WP_343760511.1">
    <property type="nucleotide sequence ID" value="NZ_BAAACG010000008.1"/>
</dbReference>
<dbReference type="EMBL" id="BAAACG010000008">
    <property type="protein sequence ID" value="GAA0738267.1"/>
    <property type="molecule type" value="Genomic_DNA"/>
</dbReference>
<comment type="caution">
    <text evidence="2">The sequence shown here is derived from an EMBL/GenBank/DDBJ whole genome shotgun (WGS) entry which is preliminary data.</text>
</comment>
<gene>
    <name evidence="2" type="ORF">GCM10008906_15470</name>
</gene>
<evidence type="ECO:0008006" key="4">
    <source>
        <dbReference type="Google" id="ProtNLM"/>
    </source>
</evidence>
<evidence type="ECO:0000313" key="2">
    <source>
        <dbReference type="EMBL" id="GAA0738267.1"/>
    </source>
</evidence>
<evidence type="ECO:0000313" key="3">
    <source>
        <dbReference type="Proteomes" id="UP001501510"/>
    </source>
</evidence>
<protein>
    <recommendedName>
        <fullName evidence="4">Virus attachment protein p12 family protein</fullName>
    </recommendedName>
</protein>
<keyword evidence="1" id="KW-0472">Membrane</keyword>
<evidence type="ECO:0000256" key="1">
    <source>
        <dbReference type="SAM" id="Phobius"/>
    </source>
</evidence>
<keyword evidence="1" id="KW-0812">Transmembrane</keyword>
<feature type="transmembrane region" description="Helical" evidence="1">
    <location>
        <begin position="6"/>
        <end position="23"/>
    </location>
</feature>
<keyword evidence="1" id="KW-1133">Transmembrane helix</keyword>
<keyword evidence="3" id="KW-1185">Reference proteome</keyword>
<reference evidence="3" key="1">
    <citation type="journal article" date="2019" name="Int. J. Syst. Evol. Microbiol.">
        <title>The Global Catalogue of Microorganisms (GCM) 10K type strain sequencing project: providing services to taxonomists for standard genome sequencing and annotation.</title>
        <authorList>
            <consortium name="The Broad Institute Genomics Platform"/>
            <consortium name="The Broad Institute Genome Sequencing Center for Infectious Disease"/>
            <person name="Wu L."/>
            <person name="Ma J."/>
        </authorList>
    </citation>
    <scope>NUCLEOTIDE SEQUENCE [LARGE SCALE GENOMIC DNA]</scope>
    <source>
        <strain evidence="3">JCM 1407</strain>
    </source>
</reference>